<evidence type="ECO:0000256" key="3">
    <source>
        <dbReference type="ARBA" id="ARBA00022670"/>
    </source>
</evidence>
<dbReference type="GO" id="GO:0006508">
    <property type="term" value="P:proteolysis"/>
    <property type="evidence" value="ECO:0007669"/>
    <property type="project" value="UniProtKB-KW"/>
</dbReference>
<dbReference type="PRINTS" id="PR00722">
    <property type="entry name" value="CHYMOTRYPSIN"/>
</dbReference>
<dbReference type="Pfam" id="PF00089">
    <property type="entry name" value="Trypsin"/>
    <property type="match status" value="1"/>
</dbReference>
<dbReference type="SMART" id="SM00680">
    <property type="entry name" value="CLIP"/>
    <property type="match status" value="1"/>
</dbReference>
<dbReference type="InterPro" id="IPR022700">
    <property type="entry name" value="CLIP"/>
</dbReference>
<evidence type="ECO:0000256" key="5">
    <source>
        <dbReference type="ARBA" id="ARBA00022801"/>
    </source>
</evidence>
<dbReference type="Pfam" id="PF12032">
    <property type="entry name" value="CLIP"/>
    <property type="match status" value="1"/>
</dbReference>
<dbReference type="EMBL" id="KY563523">
    <property type="protein sequence ID" value="ARK19932.1"/>
    <property type="molecule type" value="mRNA"/>
</dbReference>
<keyword evidence="3 11" id="KW-0645">Protease</keyword>
<comment type="domain">
    <text evidence="12">The clip domain consists of 35-55 residues which are 'knitted' together usually by 3 conserved disulfide bonds forming a clip-like compact structure.</text>
</comment>
<dbReference type="FunFam" id="2.40.10.10:FF:000015">
    <property type="entry name" value="Atrial natriuretic peptide-converting enzyme"/>
    <property type="match status" value="1"/>
</dbReference>
<keyword evidence="5 11" id="KW-0378">Hydrolase</keyword>
<comment type="similarity">
    <text evidence="10 12">Belongs to the peptidase S1 family. CLIP subfamily.</text>
</comment>
<feature type="signal peptide" evidence="12">
    <location>
        <begin position="1"/>
        <end position="21"/>
    </location>
</feature>
<dbReference type="Gene3D" id="2.40.10.10">
    <property type="entry name" value="Trypsin-like serine proteases"/>
    <property type="match status" value="1"/>
</dbReference>
<evidence type="ECO:0000256" key="12">
    <source>
        <dbReference type="RuleBase" id="RU366078"/>
    </source>
</evidence>
<evidence type="ECO:0000256" key="4">
    <source>
        <dbReference type="ARBA" id="ARBA00022729"/>
    </source>
</evidence>
<dbReference type="PANTHER" id="PTHR24252">
    <property type="entry name" value="ACROSIN-RELATED"/>
    <property type="match status" value="1"/>
</dbReference>
<dbReference type="InterPro" id="IPR018114">
    <property type="entry name" value="TRYPSIN_HIS"/>
</dbReference>
<dbReference type="GO" id="GO:0005576">
    <property type="term" value="C:extracellular region"/>
    <property type="evidence" value="ECO:0007669"/>
    <property type="project" value="UniProtKB-SubCell"/>
</dbReference>
<evidence type="ECO:0000256" key="11">
    <source>
        <dbReference type="RuleBase" id="RU363034"/>
    </source>
</evidence>
<dbReference type="InterPro" id="IPR001254">
    <property type="entry name" value="Trypsin_dom"/>
</dbReference>
<dbReference type="SMART" id="SM00020">
    <property type="entry name" value="Tryp_SPc"/>
    <property type="match status" value="1"/>
</dbReference>
<dbReference type="EC" id="3.4.21.-" evidence="11"/>
<keyword evidence="4 12" id="KW-0732">Signal</keyword>
<feature type="domain" description="Peptidase S1" evidence="13">
    <location>
        <begin position="115"/>
        <end position="359"/>
    </location>
</feature>
<sequence length="361" mass="39593">MWSTFLVILGVLHPLAQLVSAEVQCINPHDQQGICINIRKCKYLLDILTTQGNKQGDFLRASVCGYEGRDPRVCCPLQPENNVDSNRGGKKEDDTNIEDILPPECGLSDGSHTKIVGGNPAELGAWPWIAALGYRNVNNPSSPKWLCGGTLITSTHVLTAAHCAYRRTDLFMVRVGALHLNDVNDGAHPVDLLIQQQIIHPQYSPSTFTNDIAVLRLQGSVPLSLHMPICLPLPEKVRNKNYEYSFPFVAGWGSIQFRGPRSLILQEVQLPVVNLQSCKNAYDKFKVTIIDDRVICAGFARGGKDACEGDSGGPLMTYSDGKYYLLGVVSYGHQCALPGIPGVYSNVITFTDFILGALKRQ</sequence>
<feature type="chain" id="PRO_5023978333" description="CLIP domain-containing serine protease" evidence="12">
    <location>
        <begin position="22"/>
        <end position="361"/>
    </location>
</feature>
<comment type="subcellular location">
    <subcellularLocation>
        <location evidence="1 12">Secreted</location>
    </subcellularLocation>
</comment>
<name>A0A1W6EW33_AMPCP</name>
<dbReference type="PROSITE" id="PS50240">
    <property type="entry name" value="TRYPSIN_DOM"/>
    <property type="match status" value="1"/>
</dbReference>
<dbReference type="Gene3D" id="3.30.1640.30">
    <property type="match status" value="1"/>
</dbReference>
<evidence type="ECO:0000256" key="9">
    <source>
        <dbReference type="ARBA" id="ARBA00023180"/>
    </source>
</evidence>
<dbReference type="FunFam" id="3.30.1640.30:FF:000001">
    <property type="entry name" value="Serine protease 7"/>
    <property type="match status" value="1"/>
</dbReference>
<dbReference type="InterPro" id="IPR038565">
    <property type="entry name" value="CLIP_sf"/>
</dbReference>
<feature type="domain" description="Clip" evidence="14">
    <location>
        <begin position="24"/>
        <end position="75"/>
    </location>
</feature>
<protein>
    <recommendedName>
        <fullName evidence="12">CLIP domain-containing serine protease</fullName>
        <ecNumber evidence="11">3.4.21.-</ecNumber>
    </recommendedName>
</protein>
<keyword evidence="6 11" id="KW-0720">Serine protease</keyword>
<dbReference type="InterPro" id="IPR009003">
    <property type="entry name" value="Peptidase_S1_PA"/>
</dbReference>
<dbReference type="PROSITE" id="PS00135">
    <property type="entry name" value="TRYPSIN_SER"/>
    <property type="match status" value="1"/>
</dbReference>
<reference evidence="15" key="1">
    <citation type="submission" date="2017-02" db="EMBL/GenBank/DDBJ databases">
        <title>Parasitoid Jewel Wasp Mounts Multi-Pronged Neurochemical Attack to Hijack a Host Brain.</title>
        <authorList>
            <person name="Arvidson R.S."/>
            <person name="Kaiser M."/>
            <person name="Libersat F."/>
            <person name="Adams M.E."/>
        </authorList>
    </citation>
    <scope>NUCLEOTIDE SEQUENCE</scope>
    <source>
        <strain evidence="15">150</strain>
    </source>
</reference>
<evidence type="ECO:0000256" key="2">
    <source>
        <dbReference type="ARBA" id="ARBA00022525"/>
    </source>
</evidence>
<evidence type="ECO:0000256" key="1">
    <source>
        <dbReference type="ARBA" id="ARBA00004613"/>
    </source>
</evidence>
<organism evidence="15">
    <name type="scientific">Ampulex compressa</name>
    <name type="common">Emerald cockroach wasp</name>
    <dbReference type="NCBI Taxonomy" id="860918"/>
    <lineage>
        <taxon>Eukaryota</taxon>
        <taxon>Metazoa</taxon>
        <taxon>Ecdysozoa</taxon>
        <taxon>Arthropoda</taxon>
        <taxon>Hexapoda</taxon>
        <taxon>Insecta</taxon>
        <taxon>Pterygota</taxon>
        <taxon>Neoptera</taxon>
        <taxon>Endopterygota</taxon>
        <taxon>Hymenoptera</taxon>
        <taxon>Apocrita</taxon>
        <taxon>Aculeata</taxon>
        <taxon>Apoidea</taxon>
        <taxon>Ampulicidae</taxon>
        <taxon>Ampulicini</taxon>
        <taxon>Ampulex</taxon>
    </lineage>
</organism>
<dbReference type="InterPro" id="IPR001314">
    <property type="entry name" value="Peptidase_S1A"/>
</dbReference>
<evidence type="ECO:0000313" key="15">
    <source>
        <dbReference type="EMBL" id="ARK19932.1"/>
    </source>
</evidence>
<dbReference type="PROSITE" id="PS51888">
    <property type="entry name" value="CLIP"/>
    <property type="match status" value="1"/>
</dbReference>
<dbReference type="PROSITE" id="PS00134">
    <property type="entry name" value="TRYPSIN_HIS"/>
    <property type="match status" value="1"/>
</dbReference>
<dbReference type="AlphaFoldDB" id="A0A1W6EW33"/>
<keyword evidence="8" id="KW-1015">Disulfide bond</keyword>
<dbReference type="InterPro" id="IPR033116">
    <property type="entry name" value="TRYPSIN_SER"/>
</dbReference>
<evidence type="ECO:0000256" key="7">
    <source>
        <dbReference type="ARBA" id="ARBA00023145"/>
    </source>
</evidence>
<dbReference type="PANTHER" id="PTHR24252:SF7">
    <property type="entry name" value="HYALIN"/>
    <property type="match status" value="1"/>
</dbReference>
<keyword evidence="2 12" id="KW-0964">Secreted</keyword>
<evidence type="ECO:0000256" key="6">
    <source>
        <dbReference type="ARBA" id="ARBA00022825"/>
    </source>
</evidence>
<keyword evidence="7" id="KW-0865">Zymogen</keyword>
<dbReference type="InterPro" id="IPR043504">
    <property type="entry name" value="Peptidase_S1_PA_chymotrypsin"/>
</dbReference>
<accession>A0A1W6EW33</accession>
<evidence type="ECO:0000259" key="13">
    <source>
        <dbReference type="PROSITE" id="PS50240"/>
    </source>
</evidence>
<evidence type="ECO:0000256" key="8">
    <source>
        <dbReference type="ARBA" id="ARBA00023157"/>
    </source>
</evidence>
<dbReference type="CDD" id="cd00190">
    <property type="entry name" value="Tryp_SPc"/>
    <property type="match status" value="1"/>
</dbReference>
<dbReference type="SUPFAM" id="SSF50494">
    <property type="entry name" value="Trypsin-like serine proteases"/>
    <property type="match status" value="1"/>
</dbReference>
<keyword evidence="9" id="KW-0325">Glycoprotein</keyword>
<evidence type="ECO:0000259" key="14">
    <source>
        <dbReference type="PROSITE" id="PS51888"/>
    </source>
</evidence>
<evidence type="ECO:0000256" key="10">
    <source>
        <dbReference type="ARBA" id="ARBA00024195"/>
    </source>
</evidence>
<proteinExistence type="evidence at transcript level"/>
<dbReference type="GO" id="GO:0004252">
    <property type="term" value="F:serine-type endopeptidase activity"/>
    <property type="evidence" value="ECO:0007669"/>
    <property type="project" value="UniProtKB-UniRule"/>
</dbReference>